<name>A0A5N5X557_9EURO</name>
<accession>A0A5N5X557</accession>
<feature type="domain" description="DUF4246" evidence="3">
    <location>
        <begin position="16"/>
        <end position="110"/>
    </location>
</feature>
<dbReference type="Pfam" id="PF21666">
    <property type="entry name" value="DUF4246_N"/>
    <property type="match status" value="1"/>
</dbReference>
<dbReference type="PANTHER" id="PTHR33119">
    <property type="entry name" value="IFI3P"/>
    <property type="match status" value="1"/>
</dbReference>
<dbReference type="InterPro" id="IPR049207">
    <property type="entry name" value="DUF4246_N"/>
</dbReference>
<organism evidence="4 5">
    <name type="scientific">Aspergillus leporis</name>
    <dbReference type="NCBI Taxonomy" id="41062"/>
    <lineage>
        <taxon>Eukaryota</taxon>
        <taxon>Fungi</taxon>
        <taxon>Dikarya</taxon>
        <taxon>Ascomycota</taxon>
        <taxon>Pezizomycotina</taxon>
        <taxon>Eurotiomycetes</taxon>
        <taxon>Eurotiomycetidae</taxon>
        <taxon>Eurotiales</taxon>
        <taxon>Aspergillaceae</taxon>
        <taxon>Aspergillus</taxon>
        <taxon>Aspergillus subgen. Circumdati</taxon>
    </lineage>
</organism>
<evidence type="ECO:0000313" key="5">
    <source>
        <dbReference type="Proteomes" id="UP000326565"/>
    </source>
</evidence>
<keyword evidence="5" id="KW-1185">Reference proteome</keyword>
<evidence type="ECO:0000259" key="3">
    <source>
        <dbReference type="Pfam" id="PF21666"/>
    </source>
</evidence>
<feature type="domain" description="DUF4246" evidence="2">
    <location>
        <begin position="276"/>
        <end position="486"/>
    </location>
</feature>
<protein>
    <submittedName>
        <fullName evidence="4">Uncharacterized protein</fullName>
    </submittedName>
</protein>
<dbReference type="Pfam" id="PF14033">
    <property type="entry name" value="DUF4246"/>
    <property type="match status" value="1"/>
</dbReference>
<dbReference type="InterPro" id="IPR049192">
    <property type="entry name" value="DUF4246_C"/>
</dbReference>
<reference evidence="4 5" key="1">
    <citation type="submission" date="2019-04" db="EMBL/GenBank/DDBJ databases">
        <title>Friends and foes A comparative genomics study of 23 Aspergillus species from section Flavi.</title>
        <authorList>
            <consortium name="DOE Joint Genome Institute"/>
            <person name="Kjaerbolling I."/>
            <person name="Vesth T."/>
            <person name="Frisvad J.C."/>
            <person name="Nybo J.L."/>
            <person name="Theobald S."/>
            <person name="Kildgaard S."/>
            <person name="Isbrandt T."/>
            <person name="Kuo A."/>
            <person name="Sato A."/>
            <person name="Lyhne E.K."/>
            <person name="Kogle M.E."/>
            <person name="Wiebenga A."/>
            <person name="Kun R.S."/>
            <person name="Lubbers R.J."/>
            <person name="Makela M.R."/>
            <person name="Barry K."/>
            <person name="Chovatia M."/>
            <person name="Clum A."/>
            <person name="Daum C."/>
            <person name="Haridas S."/>
            <person name="He G."/>
            <person name="LaButti K."/>
            <person name="Lipzen A."/>
            <person name="Mondo S."/>
            <person name="Riley R."/>
            <person name="Salamov A."/>
            <person name="Simmons B.A."/>
            <person name="Magnuson J.K."/>
            <person name="Henrissat B."/>
            <person name="Mortensen U.H."/>
            <person name="Larsen T.O."/>
            <person name="Devries R.P."/>
            <person name="Grigoriev I.V."/>
            <person name="Machida M."/>
            <person name="Baker S.E."/>
            <person name="Andersen M.R."/>
        </authorList>
    </citation>
    <scope>NUCLEOTIDE SEQUENCE [LARGE SCALE GENOMIC DNA]</scope>
    <source>
        <strain evidence="4 5">CBS 151.66</strain>
    </source>
</reference>
<dbReference type="OrthoDB" id="415532at2759"/>
<dbReference type="PANTHER" id="PTHR33119:SF1">
    <property type="entry name" value="FE2OG DIOXYGENASE DOMAIN-CONTAINING PROTEIN"/>
    <property type="match status" value="1"/>
</dbReference>
<dbReference type="InterPro" id="IPR025340">
    <property type="entry name" value="DUF4246"/>
</dbReference>
<dbReference type="AlphaFoldDB" id="A0A5N5X557"/>
<evidence type="ECO:0000313" key="4">
    <source>
        <dbReference type="EMBL" id="KAB8075809.1"/>
    </source>
</evidence>
<gene>
    <name evidence="4" type="ORF">BDV29DRAFT_200684</name>
</gene>
<dbReference type="EMBL" id="ML732189">
    <property type="protein sequence ID" value="KAB8075809.1"/>
    <property type="molecule type" value="Genomic_DNA"/>
</dbReference>
<dbReference type="Proteomes" id="UP000326565">
    <property type="component" value="Unassembled WGS sequence"/>
</dbReference>
<sequence>MIAGEQRKSSYWRFYLPGFTLPLDFKPRDGRQLFNYSTPTPAAVYDPQDSASPLFPAVLDPEDIEKGHVALTLTTLREPTMLRIMNEITDKPQWEIKVFDDTIVQRWQTETTENHELDVSNQMFDYNIAELPHKSQICSKTGAVTVYHGDVVKSDTTVPGYVQTASKQAICELEDTQDRDFHPGSDDKVVDLVHPSMYPLVYDRSRILKHEFVNLEGCFLKSGQGEILPIPPDNGSINASFSSSEVHKPYSYRFQWLTCNVKLSDGHGCKITTAPEELRPERKPDENEKWDRVSEWEDANRITVQPEPPKAFLPRDRPQLDLRKECKKHGLQVIVRLANIELTPEKPTYEGGSWHVEGQMNEHICTTALYYFDNHNITESRLAFRQESQYEERDIEYEQNFNAWLKDVFGCQQDGLLVQEVGDVLCKEGRLLTFPSVLQHRVGPFQLADLTRPGHRKILALFLVDPNIRITSTENIPPQKYDWLGEDSARNNSSEPAKDYSPTVDFRNHLFQFAEAREWREELMAERKAFVKEQNSALTAKYFSYVSTESK</sequence>
<evidence type="ECO:0000259" key="2">
    <source>
        <dbReference type="Pfam" id="PF14033"/>
    </source>
</evidence>
<proteinExistence type="predicted"/>
<feature type="region of interest" description="Disordered" evidence="1">
    <location>
        <begin position="481"/>
        <end position="501"/>
    </location>
</feature>
<evidence type="ECO:0000256" key="1">
    <source>
        <dbReference type="SAM" id="MobiDB-lite"/>
    </source>
</evidence>